<evidence type="ECO:0000313" key="1">
    <source>
        <dbReference type="EMBL" id="VDP28866.1"/>
    </source>
</evidence>
<reference evidence="1 2" key="1">
    <citation type="submission" date="2018-11" db="EMBL/GenBank/DDBJ databases">
        <authorList>
            <consortium name="Pathogen Informatics"/>
        </authorList>
    </citation>
    <scope>NUCLEOTIDE SEQUENCE [LARGE SCALE GENOMIC DNA]</scope>
    <source>
        <strain>Denwood</strain>
        <strain evidence="2">Zambia</strain>
    </source>
</reference>
<organism evidence="1 2">
    <name type="scientific">Schistosoma mattheei</name>
    <dbReference type="NCBI Taxonomy" id="31246"/>
    <lineage>
        <taxon>Eukaryota</taxon>
        <taxon>Metazoa</taxon>
        <taxon>Spiralia</taxon>
        <taxon>Lophotrochozoa</taxon>
        <taxon>Platyhelminthes</taxon>
        <taxon>Trematoda</taxon>
        <taxon>Digenea</taxon>
        <taxon>Strigeidida</taxon>
        <taxon>Schistosomatoidea</taxon>
        <taxon>Schistosomatidae</taxon>
        <taxon>Schistosoma</taxon>
    </lineage>
</organism>
<evidence type="ECO:0000313" key="2">
    <source>
        <dbReference type="Proteomes" id="UP000269396"/>
    </source>
</evidence>
<protein>
    <submittedName>
        <fullName evidence="1">Uncharacterized protein</fullName>
    </submittedName>
</protein>
<dbReference type="AlphaFoldDB" id="A0A183NTQ2"/>
<gene>
    <name evidence="1" type="ORF">SMTD_LOCUS5488</name>
</gene>
<sequence>MKHRNERFTRLYTYRPEVVITKMADEFDVVEASTAAKHAKYAGSHVDNPLTSRAVLRSIQNLSWKIVDSASRQVLCKTVSDSLGNNPLEVSTVSISPSAPSRTALATSLISALVARGLNLIDSSK</sequence>
<keyword evidence="2" id="KW-1185">Reference proteome</keyword>
<name>A0A183NTQ2_9TREM</name>
<dbReference type="Proteomes" id="UP000269396">
    <property type="component" value="Unassembled WGS sequence"/>
</dbReference>
<dbReference type="EMBL" id="UZAL01027060">
    <property type="protein sequence ID" value="VDP28866.1"/>
    <property type="molecule type" value="Genomic_DNA"/>
</dbReference>
<proteinExistence type="predicted"/>
<accession>A0A183NTQ2</accession>